<keyword evidence="1" id="KW-0812">Transmembrane</keyword>
<accession>A0A8J3H8D3</accession>
<feature type="transmembrane region" description="Helical" evidence="1">
    <location>
        <begin position="79"/>
        <end position="103"/>
    </location>
</feature>
<evidence type="ECO:0000259" key="2">
    <source>
        <dbReference type="Pfam" id="PF04773"/>
    </source>
</evidence>
<dbReference type="EMBL" id="BNAP01000010">
    <property type="protein sequence ID" value="GHG92987.1"/>
    <property type="molecule type" value="Genomic_DNA"/>
</dbReference>
<evidence type="ECO:0000313" key="4">
    <source>
        <dbReference type="EMBL" id="GHG92987.1"/>
    </source>
</evidence>
<keyword evidence="1" id="KW-1133">Transmembrane helix</keyword>
<dbReference type="Pfam" id="PF04773">
    <property type="entry name" value="FecR"/>
    <property type="match status" value="1"/>
</dbReference>
<organism evidence="4 5">
    <name type="scientific">Pseudodonghicola xiamenensis</name>
    <dbReference type="NCBI Taxonomy" id="337702"/>
    <lineage>
        <taxon>Bacteria</taxon>
        <taxon>Pseudomonadati</taxon>
        <taxon>Pseudomonadota</taxon>
        <taxon>Alphaproteobacteria</taxon>
        <taxon>Rhodobacterales</taxon>
        <taxon>Paracoccaceae</taxon>
        <taxon>Pseudodonghicola</taxon>
    </lineage>
</organism>
<evidence type="ECO:0000313" key="5">
    <source>
        <dbReference type="Proteomes" id="UP000611500"/>
    </source>
</evidence>
<keyword evidence="4" id="KW-0808">Transferase</keyword>
<dbReference type="InterPro" id="IPR032623">
    <property type="entry name" value="FecR_N"/>
</dbReference>
<gene>
    <name evidence="4" type="ORF">GCM10010961_25170</name>
</gene>
<dbReference type="Gene3D" id="2.60.120.1440">
    <property type="match status" value="1"/>
</dbReference>
<dbReference type="PANTHER" id="PTHR30273">
    <property type="entry name" value="PERIPLASMIC SIGNAL SENSOR AND SIGMA FACTOR ACTIVATOR FECR-RELATED"/>
    <property type="match status" value="1"/>
</dbReference>
<reference evidence="4" key="1">
    <citation type="journal article" date="2014" name="Int. J. Syst. Evol. Microbiol.">
        <title>Complete genome sequence of Corynebacterium casei LMG S-19264T (=DSM 44701T), isolated from a smear-ripened cheese.</title>
        <authorList>
            <consortium name="US DOE Joint Genome Institute (JGI-PGF)"/>
            <person name="Walter F."/>
            <person name="Albersmeier A."/>
            <person name="Kalinowski J."/>
            <person name="Ruckert C."/>
        </authorList>
    </citation>
    <scope>NUCLEOTIDE SEQUENCE</scope>
    <source>
        <strain evidence="4">CGMCC 1.7081</strain>
    </source>
</reference>
<proteinExistence type="predicted"/>
<evidence type="ECO:0000256" key="1">
    <source>
        <dbReference type="SAM" id="Phobius"/>
    </source>
</evidence>
<dbReference type="GO" id="GO:0016989">
    <property type="term" value="F:sigma factor antagonist activity"/>
    <property type="evidence" value="ECO:0007669"/>
    <property type="project" value="TreeGrafter"/>
</dbReference>
<keyword evidence="4" id="KW-0418">Kinase</keyword>
<dbReference type="PANTHER" id="PTHR30273:SF2">
    <property type="entry name" value="PROTEIN FECR"/>
    <property type="match status" value="1"/>
</dbReference>
<evidence type="ECO:0000259" key="3">
    <source>
        <dbReference type="Pfam" id="PF16220"/>
    </source>
</evidence>
<keyword evidence="1" id="KW-0472">Membrane</keyword>
<name>A0A8J3H8D3_9RHOB</name>
<comment type="caution">
    <text evidence="4">The sequence shown here is derived from an EMBL/GenBank/DDBJ whole genome shotgun (WGS) entry which is preliminary data.</text>
</comment>
<dbReference type="Proteomes" id="UP000611500">
    <property type="component" value="Unassembled WGS sequence"/>
</dbReference>
<reference evidence="4" key="2">
    <citation type="submission" date="2020-09" db="EMBL/GenBank/DDBJ databases">
        <authorList>
            <person name="Sun Q."/>
            <person name="Zhou Y."/>
        </authorList>
    </citation>
    <scope>NUCLEOTIDE SEQUENCE</scope>
    <source>
        <strain evidence="4">CGMCC 1.7081</strain>
    </source>
</reference>
<dbReference type="PIRSF" id="PIRSF018266">
    <property type="entry name" value="FecR"/>
    <property type="match status" value="1"/>
</dbReference>
<dbReference type="AlphaFoldDB" id="A0A8J3H8D3"/>
<dbReference type="GO" id="GO:0016301">
    <property type="term" value="F:kinase activity"/>
    <property type="evidence" value="ECO:0007669"/>
    <property type="project" value="UniProtKB-KW"/>
</dbReference>
<protein>
    <submittedName>
        <fullName evidence="4">Histidine kinase</fullName>
    </submittedName>
</protein>
<dbReference type="InterPro" id="IPR006860">
    <property type="entry name" value="FecR"/>
</dbReference>
<dbReference type="InterPro" id="IPR012373">
    <property type="entry name" value="Ferrdict_sens_TM"/>
</dbReference>
<feature type="domain" description="FecR protein" evidence="2">
    <location>
        <begin position="106"/>
        <end position="198"/>
    </location>
</feature>
<sequence>MSDEDGTERAVFEAAADWLLRLNAGGQDAELRQAFERWLADPRHRVAWQQVQRTWDMLGVPEAAPVVPLRPYRRRLGRLLAGGLAVAAAAVLWLALPAMLLAVRADYRTARAETETVHMADGSLVELGGASAVRADLKGKVRQVELLAGEAFFDVAPDRARPFVVEAAGVEITVHGTAFDVLVTSEATTVALLRGAVEAAPEATGAGYRLKPGEKIIVDHRSGAARIETVTPQDIGAWRDGRMFLSDMTLAEAVEVVGRYHPAAWIVIPDRTLALQRVNALIDLNDADAALALLAAPFGAKVRDLTPLGRVITRL</sequence>
<feature type="domain" description="FecR N-terminal" evidence="3">
    <location>
        <begin position="13"/>
        <end position="53"/>
    </location>
</feature>
<dbReference type="Pfam" id="PF16220">
    <property type="entry name" value="DUF4880"/>
    <property type="match status" value="1"/>
</dbReference>
<keyword evidence="5" id="KW-1185">Reference proteome</keyword>
<dbReference type="RefSeq" id="WP_028094445.1">
    <property type="nucleotide sequence ID" value="NZ_BNAP01000010.1"/>
</dbReference>